<evidence type="ECO:0000313" key="9">
    <source>
        <dbReference type="EMBL" id="HFQ78809.1"/>
    </source>
</evidence>
<dbReference type="InterPro" id="IPR013785">
    <property type="entry name" value="Aldolase_TIM"/>
</dbReference>
<comment type="pathway">
    <text evidence="7 8">Carbohydrate degradation; glycolysis; D-glyceraldehyde 3-phosphate from glycerone phosphate: step 1/1.</text>
</comment>
<dbReference type="NCBIfam" id="NF003302">
    <property type="entry name" value="PRK04302.1"/>
    <property type="match status" value="1"/>
</dbReference>
<dbReference type="HAMAP" id="MF_00147_A">
    <property type="entry name" value="TIM_A"/>
    <property type="match status" value="1"/>
</dbReference>
<dbReference type="CDD" id="cd00311">
    <property type="entry name" value="TIM"/>
    <property type="match status" value="1"/>
</dbReference>
<comment type="pathway">
    <text evidence="7 8">Carbohydrate biosynthesis; gluconeogenesis.</text>
</comment>
<evidence type="ECO:0000256" key="6">
    <source>
        <dbReference type="ARBA" id="ARBA00044762"/>
    </source>
</evidence>
<dbReference type="GO" id="GO:0019563">
    <property type="term" value="P:glycerol catabolic process"/>
    <property type="evidence" value="ECO:0007669"/>
    <property type="project" value="TreeGrafter"/>
</dbReference>
<keyword evidence="5 7" id="KW-0413">Isomerase</keyword>
<feature type="binding site" evidence="7">
    <location>
        <begin position="204"/>
        <end position="205"/>
    </location>
    <ligand>
        <name>substrate</name>
    </ligand>
</feature>
<dbReference type="EMBL" id="DTDH01000003">
    <property type="protein sequence ID" value="HGT97810.1"/>
    <property type="molecule type" value="Genomic_DNA"/>
</dbReference>
<evidence type="ECO:0000256" key="4">
    <source>
        <dbReference type="ARBA" id="ARBA00023152"/>
    </source>
</evidence>
<dbReference type="FunFam" id="3.20.20.70:FF:000223">
    <property type="entry name" value="Triosephosphate isomerase"/>
    <property type="match status" value="1"/>
</dbReference>
<dbReference type="EMBL" id="DTAU01000069">
    <property type="protein sequence ID" value="HFQ78809.1"/>
    <property type="molecule type" value="Genomic_DNA"/>
</dbReference>
<name>A0A7J3MWD5_9CREN</name>
<organism evidence="10">
    <name type="scientific">Ignisphaera aggregans</name>
    <dbReference type="NCBI Taxonomy" id="334771"/>
    <lineage>
        <taxon>Archaea</taxon>
        <taxon>Thermoproteota</taxon>
        <taxon>Thermoprotei</taxon>
        <taxon>Desulfurococcales</taxon>
        <taxon>Desulfurococcaceae</taxon>
        <taxon>Ignisphaera</taxon>
    </lineage>
</organism>
<dbReference type="GO" id="GO:0046166">
    <property type="term" value="P:glyceraldehyde-3-phosphate biosynthetic process"/>
    <property type="evidence" value="ECO:0007669"/>
    <property type="project" value="TreeGrafter"/>
</dbReference>
<dbReference type="GO" id="GO:0006096">
    <property type="term" value="P:glycolytic process"/>
    <property type="evidence" value="ECO:0007669"/>
    <property type="project" value="UniProtKB-UniRule"/>
</dbReference>
<dbReference type="PANTHER" id="PTHR21139:SF42">
    <property type="entry name" value="TRIOSEPHOSPHATE ISOMERASE"/>
    <property type="match status" value="1"/>
</dbReference>
<feature type="active site" description="Proton acceptor" evidence="7">
    <location>
        <position position="143"/>
    </location>
</feature>
<dbReference type="PROSITE" id="PS51440">
    <property type="entry name" value="TIM_2"/>
    <property type="match status" value="1"/>
</dbReference>
<keyword evidence="4 7" id="KW-0324">Glycolysis</keyword>
<comment type="subunit">
    <text evidence="6 7">Homotetramer; dimer of dimers.</text>
</comment>
<feature type="binding site" evidence="7">
    <location>
        <begin position="11"/>
        <end position="13"/>
    </location>
    <ligand>
        <name>substrate</name>
    </ligand>
</feature>
<comment type="similarity">
    <text evidence="7 8">Belongs to the triosephosphate isomerase family.</text>
</comment>
<comment type="caution">
    <text evidence="10">The sequence shown here is derived from an EMBL/GenBank/DDBJ whole genome shotgun (WGS) entry which is preliminary data.</text>
</comment>
<evidence type="ECO:0000256" key="2">
    <source>
        <dbReference type="ARBA" id="ARBA00022432"/>
    </source>
</evidence>
<dbReference type="GO" id="GO:0006094">
    <property type="term" value="P:gluconeogenesis"/>
    <property type="evidence" value="ECO:0007669"/>
    <property type="project" value="UniProtKB-UniRule"/>
</dbReference>
<accession>A0A7J3MWD5</accession>
<feature type="active site" description="Electrophile" evidence="7">
    <location>
        <position position="95"/>
    </location>
</feature>
<comment type="subcellular location">
    <subcellularLocation>
        <location evidence="7 8">Cytoplasm</location>
    </subcellularLocation>
</comment>
<dbReference type="InterPro" id="IPR020861">
    <property type="entry name" value="Triosephosphate_isomerase_AS"/>
</dbReference>
<evidence type="ECO:0000313" key="10">
    <source>
        <dbReference type="EMBL" id="HGT97810.1"/>
    </source>
</evidence>
<comment type="function">
    <text evidence="7">Involved in the gluconeogenesis. Catalyzes stereospecifically the conversion of dihydroxyacetone phosphate (DHAP) to D-glyceraldehyde-3-phosphate (G3P).</text>
</comment>
<dbReference type="UniPathway" id="UPA00109">
    <property type="reaction ID" value="UER00189"/>
</dbReference>
<evidence type="ECO:0000256" key="5">
    <source>
        <dbReference type="ARBA" id="ARBA00023235"/>
    </source>
</evidence>
<reference evidence="10" key="1">
    <citation type="journal article" date="2020" name="mSystems">
        <title>Genome- and Community-Level Interaction Insights into Carbon Utilization and Element Cycling Functions of Hydrothermarchaeota in Hydrothermal Sediment.</title>
        <authorList>
            <person name="Zhou Z."/>
            <person name="Liu Y."/>
            <person name="Xu W."/>
            <person name="Pan J."/>
            <person name="Luo Z.H."/>
            <person name="Li M."/>
        </authorList>
    </citation>
    <scope>NUCLEOTIDE SEQUENCE [LARGE SCALE GENOMIC DNA]</scope>
    <source>
        <strain evidence="9">SpSt-629</strain>
        <strain evidence="10">SpSt-688</strain>
    </source>
</reference>
<protein>
    <recommendedName>
        <fullName evidence="1 7">Triosephosphate isomerase</fullName>
        <shortName evidence="7">TIM</shortName>
        <shortName evidence="7">TPI</shortName>
        <ecNumber evidence="7 8">5.3.1.1</ecNumber>
    </recommendedName>
    <alternativeName>
        <fullName evidence="7">Triose-phosphate isomerase</fullName>
    </alternativeName>
</protein>
<dbReference type="InterPro" id="IPR000652">
    <property type="entry name" value="Triosephosphate_isomerase"/>
</dbReference>
<dbReference type="AlphaFoldDB" id="A0A7J3MWD5"/>
<keyword evidence="2 7" id="KW-0312">Gluconeogenesis</keyword>
<dbReference type="InterPro" id="IPR035990">
    <property type="entry name" value="TIM_sf"/>
</dbReference>
<dbReference type="EC" id="5.3.1.1" evidence="7 8"/>
<evidence type="ECO:0000256" key="8">
    <source>
        <dbReference type="RuleBase" id="RU363013"/>
    </source>
</evidence>
<feature type="binding site" evidence="7">
    <location>
        <position position="148"/>
    </location>
    <ligand>
        <name>substrate</name>
    </ligand>
</feature>
<feature type="binding site" evidence="7">
    <location>
        <position position="183"/>
    </location>
    <ligand>
        <name>substrate</name>
    </ligand>
</feature>
<dbReference type="PROSITE" id="PS00171">
    <property type="entry name" value="TIM_1"/>
    <property type="match status" value="1"/>
</dbReference>
<proteinExistence type="inferred from homology"/>
<dbReference type="GO" id="GO:0004807">
    <property type="term" value="F:triose-phosphate isomerase activity"/>
    <property type="evidence" value="ECO:0007669"/>
    <property type="project" value="UniProtKB-UniRule"/>
</dbReference>
<dbReference type="Pfam" id="PF00121">
    <property type="entry name" value="TIM"/>
    <property type="match status" value="1"/>
</dbReference>
<dbReference type="NCBIfam" id="TIGR00419">
    <property type="entry name" value="tim"/>
    <property type="match status" value="1"/>
</dbReference>
<evidence type="ECO:0000256" key="3">
    <source>
        <dbReference type="ARBA" id="ARBA00022490"/>
    </source>
</evidence>
<sequence length="232" mass="24838">MCMKPPVLAINYKAYNTSFGSKAIDIAKYAEKVAREFGIEVIVVPPATELRSMIKEISIPVYAQHADPYDFGAYTGWLPISALKDIGVKGVLVNHSEHRLRLDEIVAIVENARKYNLETLVCADTPIAAAAIATLEPTAIAVEPPELIGTGVAVSKAKPEVVTNTVEKVREVNKEVIILTGAGISSAEDVEAAIKLGTAGVLVASAIMKAKDPSKVIRDMAESAYKSYSISR</sequence>
<dbReference type="InterPro" id="IPR022891">
    <property type="entry name" value="Triosephosphate_isomerase_arc"/>
</dbReference>
<comment type="catalytic activity">
    <reaction evidence="7 8">
        <text>D-glyceraldehyde 3-phosphate = dihydroxyacetone phosphate</text>
        <dbReference type="Rhea" id="RHEA:18585"/>
        <dbReference type="ChEBI" id="CHEBI:57642"/>
        <dbReference type="ChEBI" id="CHEBI:59776"/>
        <dbReference type="EC" id="5.3.1.1"/>
    </reaction>
</comment>
<keyword evidence="3 7" id="KW-0963">Cytoplasm</keyword>
<dbReference type="Gene3D" id="3.20.20.70">
    <property type="entry name" value="Aldolase class I"/>
    <property type="match status" value="1"/>
</dbReference>
<dbReference type="PANTHER" id="PTHR21139">
    <property type="entry name" value="TRIOSEPHOSPHATE ISOMERASE"/>
    <property type="match status" value="1"/>
</dbReference>
<dbReference type="GO" id="GO:0005829">
    <property type="term" value="C:cytosol"/>
    <property type="evidence" value="ECO:0007669"/>
    <property type="project" value="TreeGrafter"/>
</dbReference>
<dbReference type="SUPFAM" id="SSF51351">
    <property type="entry name" value="Triosephosphate isomerase (TIM)"/>
    <property type="match status" value="1"/>
</dbReference>
<evidence type="ECO:0000256" key="1">
    <source>
        <dbReference type="ARBA" id="ARBA00019397"/>
    </source>
</evidence>
<gene>
    <name evidence="7 10" type="primary">tpiA</name>
    <name evidence="9" type="ORF">ENT99_03790</name>
    <name evidence="10" type="ORF">ENU64_00075</name>
</gene>
<dbReference type="UniPathway" id="UPA00138"/>
<evidence type="ECO:0000256" key="7">
    <source>
        <dbReference type="HAMAP-Rule" id="MF_00147"/>
    </source>
</evidence>